<dbReference type="OrthoDB" id="10037595at2759"/>
<dbReference type="Gene3D" id="3.90.550.20">
    <property type="match status" value="1"/>
</dbReference>
<organism evidence="2 3">
    <name type="scientific">Dreissena polymorpha</name>
    <name type="common">Zebra mussel</name>
    <name type="synonym">Mytilus polymorpha</name>
    <dbReference type="NCBI Taxonomy" id="45954"/>
    <lineage>
        <taxon>Eukaryota</taxon>
        <taxon>Metazoa</taxon>
        <taxon>Spiralia</taxon>
        <taxon>Lophotrochozoa</taxon>
        <taxon>Mollusca</taxon>
        <taxon>Bivalvia</taxon>
        <taxon>Autobranchia</taxon>
        <taxon>Heteroconchia</taxon>
        <taxon>Euheterodonta</taxon>
        <taxon>Imparidentia</taxon>
        <taxon>Neoheterodontei</taxon>
        <taxon>Myida</taxon>
        <taxon>Dreissenoidea</taxon>
        <taxon>Dreissenidae</taxon>
        <taxon>Dreissena</taxon>
    </lineage>
</organism>
<dbReference type="AlphaFoldDB" id="A0A9D4QVC8"/>
<dbReference type="PANTHER" id="PTHR32385:SF15">
    <property type="entry name" value="INOSITOL PHOSPHOCERAMIDE MANNOSYLTRANSFERASE 1"/>
    <property type="match status" value="1"/>
</dbReference>
<evidence type="ECO:0000256" key="1">
    <source>
        <dbReference type="ARBA" id="ARBA00022679"/>
    </source>
</evidence>
<dbReference type="GO" id="GO:0000030">
    <property type="term" value="F:mannosyltransferase activity"/>
    <property type="evidence" value="ECO:0007669"/>
    <property type="project" value="TreeGrafter"/>
</dbReference>
<dbReference type="GO" id="GO:0051999">
    <property type="term" value="P:mannosyl-inositol phosphorylceramide biosynthetic process"/>
    <property type="evidence" value="ECO:0007669"/>
    <property type="project" value="TreeGrafter"/>
</dbReference>
<sequence length="399" mass="47504">MIRSTNKDKIAVCCSRVRQMFISQLTRPCITWRRIQIKKKITLVISTVVLFFVYRKFGTFNENIEGNPLRYASHELDSKYFLEPLVTEDFPTVIGQAPKIPHIIHQTYKNEFIPNKYIPFIKSFVKYNANWTYMFWTDASARKFISDRYPDFLPVWDNYAEPINRADALRYFVLYEYGGVYADLDFECLRPLDRVTMKYTAVFPLEPFEHAVFRLRIPFCVNNAIMMAQPKHSFLRHIVYTISSFRPMKGTLDVAGPIFVTTQYMLYNNFSVGEFYKVAEDHQGSSPYHYKGRLHETDPRAVYVPNTHYFMNTLAENWFSKSYWHYRRVCSNLDPTSGTLERKACNEFKAREDRSEHDHFRFTYTRHHWFFTHNTLNFLPDVTRYTNIQKIVPNLVSYT</sequence>
<accession>A0A9D4QVC8</accession>
<dbReference type="EMBL" id="JAIWYP010000003">
    <property type="protein sequence ID" value="KAH3844067.1"/>
    <property type="molecule type" value="Genomic_DNA"/>
</dbReference>
<dbReference type="InterPro" id="IPR029044">
    <property type="entry name" value="Nucleotide-diphossugar_trans"/>
</dbReference>
<dbReference type="InterPro" id="IPR007577">
    <property type="entry name" value="GlycoTrfase_DXD_sugar-bd_CS"/>
</dbReference>
<dbReference type="GO" id="GO:0016020">
    <property type="term" value="C:membrane"/>
    <property type="evidence" value="ECO:0007669"/>
    <property type="project" value="GOC"/>
</dbReference>
<keyword evidence="3" id="KW-1185">Reference proteome</keyword>
<dbReference type="InterPro" id="IPR051706">
    <property type="entry name" value="Glycosyltransferase_domain"/>
</dbReference>
<reference evidence="2" key="1">
    <citation type="journal article" date="2019" name="bioRxiv">
        <title>The Genome of the Zebra Mussel, Dreissena polymorpha: A Resource for Invasive Species Research.</title>
        <authorList>
            <person name="McCartney M.A."/>
            <person name="Auch B."/>
            <person name="Kono T."/>
            <person name="Mallez S."/>
            <person name="Zhang Y."/>
            <person name="Obille A."/>
            <person name="Becker A."/>
            <person name="Abrahante J.E."/>
            <person name="Garbe J."/>
            <person name="Badalamenti J.P."/>
            <person name="Herman A."/>
            <person name="Mangelson H."/>
            <person name="Liachko I."/>
            <person name="Sullivan S."/>
            <person name="Sone E.D."/>
            <person name="Koren S."/>
            <person name="Silverstein K.A.T."/>
            <person name="Beckman K.B."/>
            <person name="Gohl D.M."/>
        </authorList>
    </citation>
    <scope>NUCLEOTIDE SEQUENCE</scope>
    <source>
        <strain evidence="2">Duluth1</strain>
        <tissue evidence="2">Whole animal</tissue>
    </source>
</reference>
<gene>
    <name evidence="2" type="ORF">DPMN_086319</name>
</gene>
<reference evidence="2" key="2">
    <citation type="submission" date="2020-11" db="EMBL/GenBank/DDBJ databases">
        <authorList>
            <person name="McCartney M.A."/>
            <person name="Auch B."/>
            <person name="Kono T."/>
            <person name="Mallez S."/>
            <person name="Becker A."/>
            <person name="Gohl D.M."/>
            <person name="Silverstein K.A.T."/>
            <person name="Koren S."/>
            <person name="Bechman K.B."/>
            <person name="Herman A."/>
            <person name="Abrahante J.E."/>
            <person name="Garbe J."/>
        </authorList>
    </citation>
    <scope>NUCLEOTIDE SEQUENCE</scope>
    <source>
        <strain evidence="2">Duluth1</strain>
        <tissue evidence="2">Whole animal</tissue>
    </source>
</reference>
<evidence type="ECO:0000313" key="3">
    <source>
        <dbReference type="Proteomes" id="UP000828390"/>
    </source>
</evidence>
<comment type="caution">
    <text evidence="2">The sequence shown here is derived from an EMBL/GenBank/DDBJ whole genome shotgun (WGS) entry which is preliminary data.</text>
</comment>
<name>A0A9D4QVC8_DREPO</name>
<keyword evidence="1" id="KW-0808">Transferase</keyword>
<evidence type="ECO:0000313" key="2">
    <source>
        <dbReference type="EMBL" id="KAH3844067.1"/>
    </source>
</evidence>
<dbReference type="PANTHER" id="PTHR32385">
    <property type="entry name" value="MANNOSYL PHOSPHORYLINOSITOL CERAMIDE SYNTHASE"/>
    <property type="match status" value="1"/>
</dbReference>
<dbReference type="Proteomes" id="UP000828390">
    <property type="component" value="Unassembled WGS sequence"/>
</dbReference>
<proteinExistence type="predicted"/>
<dbReference type="Pfam" id="PF04488">
    <property type="entry name" value="Gly_transf_sug"/>
    <property type="match status" value="1"/>
</dbReference>
<protein>
    <submittedName>
        <fullName evidence="2">Uncharacterized protein</fullName>
    </submittedName>
</protein>
<dbReference type="SUPFAM" id="SSF53448">
    <property type="entry name" value="Nucleotide-diphospho-sugar transferases"/>
    <property type="match status" value="1"/>
</dbReference>